<keyword evidence="2 10" id="KW-0328">Glycosyltransferase</keyword>
<dbReference type="PANTHER" id="PTHR10680">
    <property type="entry name" value="PEPTIDYL-GLYCINE ALPHA-AMIDATING MONOOXYGENASE"/>
    <property type="match status" value="1"/>
</dbReference>
<keyword evidence="10" id="KW-0520">NAD</keyword>
<comment type="similarity">
    <text evidence="1 10">Belongs to the Arg-specific ADP-ribosyltransferase family.</text>
</comment>
<dbReference type="PROSITE" id="PS51996">
    <property type="entry name" value="TR_MART"/>
    <property type="match status" value="1"/>
</dbReference>
<evidence type="ECO:0000256" key="5">
    <source>
        <dbReference type="ARBA" id="ARBA00022729"/>
    </source>
</evidence>
<dbReference type="InterPro" id="IPR011042">
    <property type="entry name" value="6-blade_b-propeller_TolB-like"/>
</dbReference>
<reference evidence="11" key="1">
    <citation type="submission" date="2021-02" db="EMBL/GenBank/DDBJ databases">
        <authorList>
            <person name="Nowell W R."/>
        </authorList>
    </citation>
    <scope>NUCLEOTIDE SEQUENCE</scope>
</reference>
<evidence type="ECO:0000313" key="11">
    <source>
        <dbReference type="EMBL" id="CAF0831984.1"/>
    </source>
</evidence>
<evidence type="ECO:0000256" key="2">
    <source>
        <dbReference type="ARBA" id="ARBA00022676"/>
    </source>
</evidence>
<dbReference type="GO" id="GO:0106274">
    <property type="term" value="F:NAD+-protein-arginine ADP-ribosyltransferase activity"/>
    <property type="evidence" value="ECO:0007669"/>
    <property type="project" value="UniProtKB-EC"/>
</dbReference>
<dbReference type="Gene3D" id="3.90.176.10">
    <property type="entry name" value="Toxin ADP-ribosyltransferase, Chain A, domain 1"/>
    <property type="match status" value="1"/>
</dbReference>
<evidence type="ECO:0000256" key="4">
    <source>
        <dbReference type="ARBA" id="ARBA00022695"/>
    </source>
</evidence>
<keyword evidence="7" id="KW-0325">Glycoprotein</keyword>
<dbReference type="Proteomes" id="UP000663891">
    <property type="component" value="Unassembled WGS sequence"/>
</dbReference>
<evidence type="ECO:0000313" key="12">
    <source>
        <dbReference type="Proteomes" id="UP000663891"/>
    </source>
</evidence>
<dbReference type="EC" id="2.4.2.31" evidence="10"/>
<dbReference type="CDD" id="cd05819">
    <property type="entry name" value="NHL"/>
    <property type="match status" value="1"/>
</dbReference>
<dbReference type="GO" id="GO:0016779">
    <property type="term" value="F:nucleotidyltransferase activity"/>
    <property type="evidence" value="ECO:0007669"/>
    <property type="project" value="UniProtKB-KW"/>
</dbReference>
<evidence type="ECO:0000256" key="1">
    <source>
        <dbReference type="ARBA" id="ARBA00009558"/>
    </source>
</evidence>
<dbReference type="Gene3D" id="2.120.10.30">
    <property type="entry name" value="TolB, C-terminal domain"/>
    <property type="match status" value="3"/>
</dbReference>
<feature type="repeat" description="NHL" evidence="9">
    <location>
        <begin position="509"/>
        <end position="545"/>
    </location>
</feature>
<protein>
    <recommendedName>
        <fullName evidence="10">NAD(P)(+)--arginine ADP-ribosyltransferase</fullName>
        <ecNumber evidence="10">2.4.2.31</ecNumber>
    </recommendedName>
    <alternativeName>
        <fullName evidence="10">Mono(ADP-ribosyl)transferase</fullName>
    </alternativeName>
</protein>
<dbReference type="EMBL" id="CAJNON010000033">
    <property type="protein sequence ID" value="CAF0831984.1"/>
    <property type="molecule type" value="Genomic_DNA"/>
</dbReference>
<dbReference type="InterPro" id="IPR000768">
    <property type="entry name" value="ART"/>
</dbReference>
<evidence type="ECO:0000256" key="6">
    <source>
        <dbReference type="ARBA" id="ARBA00022737"/>
    </source>
</evidence>
<accession>A0A813V2S8</accession>
<dbReference type="PROSITE" id="PS51125">
    <property type="entry name" value="NHL"/>
    <property type="match status" value="2"/>
</dbReference>
<dbReference type="PANTHER" id="PTHR10680:SF14">
    <property type="entry name" value="PEPTIDYL-GLYCINE ALPHA-AMIDATING MONOOXYGENASE"/>
    <property type="match status" value="1"/>
</dbReference>
<gene>
    <name evidence="11" type="ORF">VCS650_LOCUS5656</name>
</gene>
<evidence type="ECO:0000256" key="9">
    <source>
        <dbReference type="PROSITE-ProRule" id="PRU00504"/>
    </source>
</evidence>
<feature type="repeat" description="NHL" evidence="9">
    <location>
        <begin position="258"/>
        <end position="298"/>
    </location>
</feature>
<sequence length="546" mass="61980">MAQSNFIRSERFLDAASEPQSRLSSIHGYELKPLLSLKEAVRPFESLIPNIQAYFSTPTGSCEQPKDGLTPDESAAIYLYTTECMYHQLNTALRSEDRDRLAPYFSYLKLFLTALWKLDDVYGLVFRGVKGNISDDYPNGKKFPWWGLSSTTISLDVLQKDTFLGESGPRTLFNIQCFNGKMIKNHSQYPSENEVLLLPCSYFEVMGNMKQGADLRIIHLKQIEPPVVLIQRPFPLIVHPKEPTLIRWAQNGITIAGFHGKGSARNQLCYPQGLCVNDDETIFIADFWNHRILELKKNATVGKVVAGGNGQGNNLNQLDRPTDVILDKETNSLIICDYENKRVMRWLRQEETKSGEILIDNISCWGLIMDDQRYLYVSDRKQHEVRRYQMGSSTGTIVAGGNGRGNRLDQLREPFYVFVDREYSVYVSDTNNHRVMLWKKGADEGIVVAGGRSRGNALTQVSYPEGLFVDDLRRVYVSEGGNNFNRGNNRVTRWCDGIATVIVGGNGMGQKAHQFNVPVGLSFDLHSNLYVVDCWNQRVQRFEIEN</sequence>
<dbReference type="InterPro" id="IPR001258">
    <property type="entry name" value="NHL_repeat"/>
</dbReference>
<evidence type="ECO:0000256" key="7">
    <source>
        <dbReference type="ARBA" id="ARBA00023180"/>
    </source>
</evidence>
<dbReference type="SUPFAM" id="SSF56399">
    <property type="entry name" value="ADP-ribosylation"/>
    <property type="match status" value="1"/>
</dbReference>
<keyword evidence="4" id="KW-0548">Nucleotidyltransferase</keyword>
<proteinExistence type="inferred from homology"/>
<comment type="catalytic activity">
    <reaction evidence="8 10">
        <text>L-arginyl-[protein] + NAD(+) = N(omega)-(ADP-D-ribosyl)-L-arginyl-[protein] + nicotinamide + H(+)</text>
        <dbReference type="Rhea" id="RHEA:19149"/>
        <dbReference type="Rhea" id="RHEA-COMP:10532"/>
        <dbReference type="Rhea" id="RHEA-COMP:15087"/>
        <dbReference type="ChEBI" id="CHEBI:15378"/>
        <dbReference type="ChEBI" id="CHEBI:17154"/>
        <dbReference type="ChEBI" id="CHEBI:29965"/>
        <dbReference type="ChEBI" id="CHEBI:57540"/>
        <dbReference type="ChEBI" id="CHEBI:142554"/>
        <dbReference type="EC" id="2.4.2.31"/>
    </reaction>
</comment>
<name>A0A813V2S8_9BILA</name>
<evidence type="ECO:0000256" key="10">
    <source>
        <dbReference type="RuleBase" id="RU361228"/>
    </source>
</evidence>
<dbReference type="OrthoDB" id="423533at2759"/>
<dbReference type="SUPFAM" id="SSF63825">
    <property type="entry name" value="YWTD domain"/>
    <property type="match status" value="1"/>
</dbReference>
<dbReference type="AlphaFoldDB" id="A0A813V2S8"/>
<keyword evidence="6" id="KW-0677">Repeat</keyword>
<keyword evidence="10" id="KW-0521">NADP</keyword>
<comment type="caution">
    <text evidence="11">The sequence shown here is derived from an EMBL/GenBank/DDBJ whole genome shotgun (WGS) entry which is preliminary data.</text>
</comment>
<evidence type="ECO:0000256" key="3">
    <source>
        <dbReference type="ARBA" id="ARBA00022679"/>
    </source>
</evidence>
<dbReference type="Pfam" id="PF01436">
    <property type="entry name" value="NHL"/>
    <property type="match status" value="1"/>
</dbReference>
<keyword evidence="3 10" id="KW-0808">Transferase</keyword>
<dbReference type="Pfam" id="PF01129">
    <property type="entry name" value="ART"/>
    <property type="match status" value="1"/>
</dbReference>
<evidence type="ECO:0000256" key="8">
    <source>
        <dbReference type="ARBA" id="ARBA00047597"/>
    </source>
</evidence>
<keyword evidence="5" id="KW-0732">Signal</keyword>
<organism evidence="11 12">
    <name type="scientific">Adineta steineri</name>
    <dbReference type="NCBI Taxonomy" id="433720"/>
    <lineage>
        <taxon>Eukaryota</taxon>
        <taxon>Metazoa</taxon>
        <taxon>Spiralia</taxon>
        <taxon>Gnathifera</taxon>
        <taxon>Rotifera</taxon>
        <taxon>Eurotatoria</taxon>
        <taxon>Bdelloidea</taxon>
        <taxon>Adinetida</taxon>
        <taxon>Adinetidae</taxon>
        <taxon>Adineta</taxon>
    </lineage>
</organism>